<feature type="transmembrane region" description="Helical" evidence="5">
    <location>
        <begin position="287"/>
        <end position="309"/>
    </location>
</feature>
<keyword evidence="3 5" id="KW-1133">Transmembrane helix</keyword>
<reference evidence="7 8" key="1">
    <citation type="journal article" date="2021" name="Elife">
        <title>Chloroplast acquisition without the gene transfer in kleptoplastic sea slugs, Plakobranchus ocellatus.</title>
        <authorList>
            <person name="Maeda T."/>
            <person name="Takahashi S."/>
            <person name="Yoshida T."/>
            <person name="Shimamura S."/>
            <person name="Takaki Y."/>
            <person name="Nagai Y."/>
            <person name="Toyoda A."/>
            <person name="Suzuki Y."/>
            <person name="Arimoto A."/>
            <person name="Ishii H."/>
            <person name="Satoh N."/>
            <person name="Nishiyama T."/>
            <person name="Hasebe M."/>
            <person name="Maruyama T."/>
            <person name="Minagawa J."/>
            <person name="Obokata J."/>
            <person name="Shigenobu S."/>
        </authorList>
    </citation>
    <scope>NUCLEOTIDE SEQUENCE [LARGE SCALE GENOMIC DNA]</scope>
</reference>
<name>A0AAV4DCR9_9GAST</name>
<feature type="transmembrane region" description="Helical" evidence="5">
    <location>
        <begin position="21"/>
        <end position="41"/>
    </location>
</feature>
<feature type="domain" description="Major facilitator superfamily (MFS) profile" evidence="6">
    <location>
        <begin position="40"/>
        <end position="384"/>
    </location>
</feature>
<accession>A0AAV4DCR9</accession>
<evidence type="ECO:0000313" key="8">
    <source>
        <dbReference type="Proteomes" id="UP000735302"/>
    </source>
</evidence>
<dbReference type="InterPro" id="IPR005829">
    <property type="entry name" value="Sugar_transporter_CS"/>
</dbReference>
<gene>
    <name evidence="7" type="ORF">PoB_006844100</name>
</gene>
<dbReference type="Proteomes" id="UP000735302">
    <property type="component" value="Unassembled WGS sequence"/>
</dbReference>
<feature type="transmembrane region" description="Helical" evidence="5">
    <location>
        <begin position="213"/>
        <end position="231"/>
    </location>
</feature>
<evidence type="ECO:0000256" key="4">
    <source>
        <dbReference type="ARBA" id="ARBA00023136"/>
    </source>
</evidence>
<dbReference type="InterPro" id="IPR036259">
    <property type="entry name" value="MFS_trans_sf"/>
</dbReference>
<dbReference type="InterPro" id="IPR020846">
    <property type="entry name" value="MFS_dom"/>
</dbReference>
<keyword evidence="2 5" id="KW-0812">Transmembrane</keyword>
<dbReference type="PROSITE" id="PS00217">
    <property type="entry name" value="SUGAR_TRANSPORT_2"/>
    <property type="match status" value="1"/>
</dbReference>
<sequence>MSEYENILQQIRPFGPFQVRLFVLVSFFETPLAWAMLVPIFTAANPGFFCSGINLSFNSSLDDDVCERNKTTCPSLSANTEFTSIVTEWHLICDLKYVGELITSLQMVGVGIGAFITGQLADIFGRKKILFAEYTLLIIFWFSTAFAESWQVYAALRVIVGALVGGCLVVNFVLPLEFVTPRWRTFCGCIGFWAVGLMTLALWAYFIRDWRKLNIAMSCSSIVLLALWWLIDESPRWLLIKGHFKEAERIIIKAAHFNKRPVPNCDGLCQFVKKEQFLREDRKKYSYYHLFSSFRLAIGTSICMFGWFVSSAVYYGHNFNSKNLAGNRYLNVFLSGIVEIPALLLVVLINNRLGRRYTSALFMLISGLASFSILIVDLSSQCYS</sequence>
<feature type="transmembrane region" description="Helical" evidence="5">
    <location>
        <begin position="361"/>
        <end position="380"/>
    </location>
</feature>
<keyword evidence="4 5" id="KW-0472">Membrane</keyword>
<dbReference type="PROSITE" id="PS50850">
    <property type="entry name" value="MFS"/>
    <property type="match status" value="1"/>
</dbReference>
<evidence type="ECO:0000313" key="7">
    <source>
        <dbReference type="EMBL" id="GFO41936.1"/>
    </source>
</evidence>
<comment type="subcellular location">
    <subcellularLocation>
        <location evidence="1">Membrane</location>
        <topology evidence="1">Multi-pass membrane protein</topology>
    </subcellularLocation>
</comment>
<feature type="transmembrane region" description="Helical" evidence="5">
    <location>
        <begin position="329"/>
        <end position="349"/>
    </location>
</feature>
<feature type="transmembrane region" description="Helical" evidence="5">
    <location>
        <begin position="97"/>
        <end position="117"/>
    </location>
</feature>
<dbReference type="EMBL" id="BLXT01007741">
    <property type="protein sequence ID" value="GFO41936.1"/>
    <property type="molecule type" value="Genomic_DNA"/>
</dbReference>
<evidence type="ECO:0000259" key="6">
    <source>
        <dbReference type="PROSITE" id="PS50850"/>
    </source>
</evidence>
<feature type="transmembrane region" description="Helical" evidence="5">
    <location>
        <begin position="129"/>
        <end position="147"/>
    </location>
</feature>
<dbReference type="InterPro" id="IPR005828">
    <property type="entry name" value="MFS_sugar_transport-like"/>
</dbReference>
<evidence type="ECO:0000256" key="2">
    <source>
        <dbReference type="ARBA" id="ARBA00022692"/>
    </source>
</evidence>
<dbReference type="PANTHER" id="PTHR24064">
    <property type="entry name" value="SOLUTE CARRIER FAMILY 22 MEMBER"/>
    <property type="match status" value="1"/>
</dbReference>
<dbReference type="AlphaFoldDB" id="A0AAV4DCR9"/>
<evidence type="ECO:0000256" key="5">
    <source>
        <dbReference type="SAM" id="Phobius"/>
    </source>
</evidence>
<organism evidence="7 8">
    <name type="scientific">Plakobranchus ocellatus</name>
    <dbReference type="NCBI Taxonomy" id="259542"/>
    <lineage>
        <taxon>Eukaryota</taxon>
        <taxon>Metazoa</taxon>
        <taxon>Spiralia</taxon>
        <taxon>Lophotrochozoa</taxon>
        <taxon>Mollusca</taxon>
        <taxon>Gastropoda</taxon>
        <taxon>Heterobranchia</taxon>
        <taxon>Euthyneura</taxon>
        <taxon>Panpulmonata</taxon>
        <taxon>Sacoglossa</taxon>
        <taxon>Placobranchoidea</taxon>
        <taxon>Plakobranchidae</taxon>
        <taxon>Plakobranchus</taxon>
    </lineage>
</organism>
<protein>
    <submittedName>
        <fullName evidence="7">Solute carrier family 22 member 15-like</fullName>
    </submittedName>
</protein>
<dbReference type="GO" id="GO:0016020">
    <property type="term" value="C:membrane"/>
    <property type="evidence" value="ECO:0007669"/>
    <property type="project" value="UniProtKB-SubCell"/>
</dbReference>
<feature type="transmembrane region" description="Helical" evidence="5">
    <location>
        <begin position="186"/>
        <end position="207"/>
    </location>
</feature>
<dbReference type="PROSITE" id="PS00216">
    <property type="entry name" value="SUGAR_TRANSPORT_1"/>
    <property type="match status" value="1"/>
</dbReference>
<feature type="transmembrane region" description="Helical" evidence="5">
    <location>
        <begin position="153"/>
        <end position="174"/>
    </location>
</feature>
<evidence type="ECO:0000256" key="3">
    <source>
        <dbReference type="ARBA" id="ARBA00022989"/>
    </source>
</evidence>
<evidence type="ECO:0000256" key="1">
    <source>
        <dbReference type="ARBA" id="ARBA00004141"/>
    </source>
</evidence>
<comment type="caution">
    <text evidence="7">The sequence shown here is derived from an EMBL/GenBank/DDBJ whole genome shotgun (WGS) entry which is preliminary data.</text>
</comment>
<dbReference type="Pfam" id="PF00083">
    <property type="entry name" value="Sugar_tr"/>
    <property type="match status" value="1"/>
</dbReference>
<dbReference type="Gene3D" id="1.20.1250.20">
    <property type="entry name" value="MFS general substrate transporter like domains"/>
    <property type="match status" value="1"/>
</dbReference>
<keyword evidence="8" id="KW-1185">Reference proteome</keyword>
<dbReference type="GO" id="GO:0022857">
    <property type="term" value="F:transmembrane transporter activity"/>
    <property type="evidence" value="ECO:0007669"/>
    <property type="project" value="InterPro"/>
</dbReference>
<proteinExistence type="predicted"/>
<dbReference type="SUPFAM" id="SSF103473">
    <property type="entry name" value="MFS general substrate transporter"/>
    <property type="match status" value="1"/>
</dbReference>